<evidence type="ECO:0000256" key="1">
    <source>
        <dbReference type="SAM" id="MobiDB-lite"/>
    </source>
</evidence>
<dbReference type="SUPFAM" id="SSF103515">
    <property type="entry name" value="Autotransporter"/>
    <property type="match status" value="1"/>
</dbReference>
<accession>A0ABN7KCK1</accession>
<evidence type="ECO:0000313" key="4">
    <source>
        <dbReference type="EMBL" id="CAD7289804.1"/>
    </source>
</evidence>
<comment type="caution">
    <text evidence="4">The sequence shown here is derived from an EMBL/GenBank/DDBJ whole genome shotgun (WGS) entry which is preliminary data.</text>
</comment>
<organism evidence="4 5">
    <name type="scientific">Campylobacter majalis</name>
    <dbReference type="NCBI Taxonomy" id="2790656"/>
    <lineage>
        <taxon>Bacteria</taxon>
        <taxon>Pseudomonadati</taxon>
        <taxon>Campylobacterota</taxon>
        <taxon>Epsilonproteobacteria</taxon>
        <taxon>Campylobacterales</taxon>
        <taxon>Campylobacteraceae</taxon>
        <taxon>Campylobacter</taxon>
    </lineage>
</organism>
<keyword evidence="2" id="KW-0732">Signal</keyword>
<dbReference type="EMBL" id="CAJHOF010000030">
    <property type="protein sequence ID" value="CAD7289804.1"/>
    <property type="molecule type" value="Genomic_DNA"/>
</dbReference>
<dbReference type="InterPro" id="IPR005546">
    <property type="entry name" value="Autotransporte_beta"/>
</dbReference>
<dbReference type="Gene3D" id="2.40.128.130">
    <property type="entry name" value="Autotransporter beta-domain"/>
    <property type="match status" value="1"/>
</dbReference>
<dbReference type="SMART" id="SM00869">
    <property type="entry name" value="Autotransporter"/>
    <property type="match status" value="1"/>
</dbReference>
<keyword evidence="5" id="KW-1185">Reference proteome</keyword>
<evidence type="ECO:0000256" key="2">
    <source>
        <dbReference type="SAM" id="SignalP"/>
    </source>
</evidence>
<reference evidence="4 5" key="1">
    <citation type="submission" date="2020-11" db="EMBL/GenBank/DDBJ databases">
        <authorList>
            <person name="Peeters C."/>
        </authorList>
    </citation>
    <scope>NUCLEOTIDE SEQUENCE [LARGE SCALE GENOMIC DNA]</scope>
    <source>
        <strain evidence="4 5">LMG 7974</strain>
    </source>
</reference>
<protein>
    <recommendedName>
        <fullName evidence="3">Autotransporter domain-containing protein</fullName>
    </recommendedName>
</protein>
<feature type="compositionally biased region" description="Polar residues" evidence="1">
    <location>
        <begin position="432"/>
        <end position="442"/>
    </location>
</feature>
<evidence type="ECO:0000313" key="5">
    <source>
        <dbReference type="Proteomes" id="UP000789803"/>
    </source>
</evidence>
<sequence length="777" mass="82369">MRKQILISAIVCSVLSANATTFEYKGKKDGAEQYLKDRSHVPGASGYDFQFTGTNNNNLTFNYNPNGADVVNPESVLGTEESDKSVYNNVFTIKNGKYRDFGYAGVTTQGNAYNNKAILENGEAGVSLTGGYSNFGSAYENEVEIKDGKAGIVYGGQIGHNSGTAYRNKVTVSGGEVGLAIGAGDDSSLDEAGDMHNNEVIISGGKITNAVLGASNDKKGSAYSNKVTISGTADIQGSVFGSRVGGKKDNIKATKNIVTIDGSQNIATQSSSSNQDQRIKFKKDSTVIYGGACSNDSLARGVQQTNQTGCQADVFSGNTLIIKHVADLEVKDIANFEFINFILQPGLKASRTILSLEGTGKTDLSKTKIGVMMSGGINSLNLGDIVTLIDKINGEITPPKDMTNTLDDKARTIRTVSGVSKIFTFTLKAEGNTGTPQGSTGSAATQPPTQAPGAEKITKIIAQVSEVQDNPKQKNIAETSAMMGGMVNESGELAVSSGLKGAVSAAQTSGGETASFGSMGGQNVRLNSGSHVDVKGFSVIVGASKQANDMVTYGAFIETGIGNYDSYNNFGNAGSAKGDGKSKYLGTGLMAKFDLTNGYYTEASIRGGKIWSDYKSDDVNPGVRAEFKSARIYWGGHLGFGKIFDIDDSQNIDAYTKLFLTRLNTDTISVIGEKIKFHNSNSIRARVGTRYNKEFNDTIKGYVGVAFEREFNSDAKSTNLTQNEKIKAPTLKGNTAIGELGMKVQTKYKPLTIDFNLQGLGGKREGVTGGVNFEFKF</sequence>
<feature type="region of interest" description="Disordered" evidence="1">
    <location>
        <begin position="430"/>
        <end position="453"/>
    </location>
</feature>
<name>A0ABN7KCK1_9BACT</name>
<feature type="domain" description="Autotransporter" evidence="3">
    <location>
        <begin position="508"/>
        <end position="777"/>
    </location>
</feature>
<gene>
    <name evidence="4" type="ORF">LMG7974_01887</name>
</gene>
<dbReference type="RefSeq" id="WP_229933658.1">
    <property type="nucleotide sequence ID" value="NZ_CAJHOF010000030.1"/>
</dbReference>
<feature type="chain" id="PRO_5045788607" description="Autotransporter domain-containing protein" evidence="2">
    <location>
        <begin position="20"/>
        <end position="777"/>
    </location>
</feature>
<evidence type="ECO:0000259" key="3">
    <source>
        <dbReference type="PROSITE" id="PS51208"/>
    </source>
</evidence>
<dbReference type="Proteomes" id="UP000789803">
    <property type="component" value="Unassembled WGS sequence"/>
</dbReference>
<proteinExistence type="predicted"/>
<feature type="signal peptide" evidence="2">
    <location>
        <begin position="1"/>
        <end position="19"/>
    </location>
</feature>
<dbReference type="InterPro" id="IPR036709">
    <property type="entry name" value="Autotransporte_beta_dom_sf"/>
</dbReference>
<feature type="compositionally biased region" description="Low complexity" evidence="1">
    <location>
        <begin position="443"/>
        <end position="452"/>
    </location>
</feature>
<dbReference type="PROSITE" id="PS51208">
    <property type="entry name" value="AUTOTRANSPORTER"/>
    <property type="match status" value="1"/>
</dbReference>